<dbReference type="PANTHER" id="PTHR40265">
    <property type="entry name" value="BLL2707 PROTEIN"/>
    <property type="match status" value="1"/>
</dbReference>
<reference evidence="2 3" key="1">
    <citation type="journal article" date="2015" name="Fungal Genet. Biol.">
        <title>Evolution of novel wood decay mechanisms in Agaricales revealed by the genome sequences of Fistulina hepatica and Cylindrobasidium torrendii.</title>
        <authorList>
            <person name="Floudas D."/>
            <person name="Held B.W."/>
            <person name="Riley R."/>
            <person name="Nagy L.G."/>
            <person name="Koehler G."/>
            <person name="Ransdell A.S."/>
            <person name="Younus H."/>
            <person name="Chow J."/>
            <person name="Chiniquy J."/>
            <person name="Lipzen A."/>
            <person name="Tritt A."/>
            <person name="Sun H."/>
            <person name="Haridas S."/>
            <person name="LaButti K."/>
            <person name="Ohm R.A."/>
            <person name="Kues U."/>
            <person name="Blanchette R.A."/>
            <person name="Grigoriev I.V."/>
            <person name="Minto R.E."/>
            <person name="Hibbett D.S."/>
        </authorList>
    </citation>
    <scope>NUCLEOTIDE SEQUENCE [LARGE SCALE GENOMIC DNA]</scope>
    <source>
        <strain evidence="2 3">FP15055 ss-10</strain>
    </source>
</reference>
<dbReference type="EMBL" id="KN880496">
    <property type="protein sequence ID" value="KIY68765.1"/>
    <property type="molecule type" value="Genomic_DNA"/>
</dbReference>
<protein>
    <recommendedName>
        <fullName evidence="1">Glyoxalase-like domain-containing protein</fullName>
    </recommendedName>
</protein>
<dbReference type="PANTHER" id="PTHR40265:SF1">
    <property type="entry name" value="GLYOXALASE-LIKE DOMAIN-CONTAINING PROTEIN"/>
    <property type="match status" value="1"/>
</dbReference>
<dbReference type="Pfam" id="PF13468">
    <property type="entry name" value="Glyoxalase_3"/>
    <property type="match status" value="1"/>
</dbReference>
<proteinExistence type="predicted"/>
<keyword evidence="3" id="KW-1185">Reference proteome</keyword>
<accession>A0A0D7BF02</accession>
<organism evidence="2 3">
    <name type="scientific">Cylindrobasidium torrendii FP15055 ss-10</name>
    <dbReference type="NCBI Taxonomy" id="1314674"/>
    <lineage>
        <taxon>Eukaryota</taxon>
        <taxon>Fungi</taxon>
        <taxon>Dikarya</taxon>
        <taxon>Basidiomycota</taxon>
        <taxon>Agaricomycotina</taxon>
        <taxon>Agaricomycetes</taxon>
        <taxon>Agaricomycetidae</taxon>
        <taxon>Agaricales</taxon>
        <taxon>Marasmiineae</taxon>
        <taxon>Physalacriaceae</taxon>
        <taxon>Cylindrobasidium</taxon>
    </lineage>
</organism>
<name>A0A0D7BF02_9AGAR</name>
<evidence type="ECO:0000313" key="2">
    <source>
        <dbReference type="EMBL" id="KIY68765.1"/>
    </source>
</evidence>
<evidence type="ECO:0000313" key="3">
    <source>
        <dbReference type="Proteomes" id="UP000054007"/>
    </source>
</evidence>
<gene>
    <name evidence="2" type="ORF">CYLTODRAFT_394890</name>
</gene>
<dbReference type="InterPro" id="IPR025870">
    <property type="entry name" value="Glyoxalase-like_dom"/>
</dbReference>
<dbReference type="Proteomes" id="UP000054007">
    <property type="component" value="Unassembled WGS sequence"/>
</dbReference>
<dbReference type="OrthoDB" id="408973at2759"/>
<dbReference type="SUPFAM" id="SSF54593">
    <property type="entry name" value="Glyoxalase/Bleomycin resistance protein/Dihydroxybiphenyl dioxygenase"/>
    <property type="match status" value="1"/>
</dbReference>
<dbReference type="Gene3D" id="3.10.180.10">
    <property type="entry name" value="2,3-Dihydroxybiphenyl 1,2-Dioxygenase, domain 1"/>
    <property type="match status" value="1"/>
</dbReference>
<evidence type="ECO:0000259" key="1">
    <source>
        <dbReference type="Pfam" id="PF13468"/>
    </source>
</evidence>
<dbReference type="AlphaFoldDB" id="A0A0D7BF02"/>
<dbReference type="InterPro" id="IPR029068">
    <property type="entry name" value="Glyas_Bleomycin-R_OHBP_Dase"/>
</dbReference>
<sequence>MTEQTNILDHIIHLSPPGELDESVRHFRDLGFNVLPGGTHADGLTYNALVVLKSGVYIELISFVHPVEHYPAGSDDRARREGHWWAQKHPGWIDFSFLGVPGVGDIINKRASNEGLGALYRPGKEGGRIRPDGVQLKWVVTFPHGHGLLPAPFFCEDITPRENRVPSQGAEHPSGAFDVGEVTLLVDKNELPTVTRKLANTLGVEPLADQTDSDRVEFAISSPEGAGGVLVLKVGDTTSLPTGTFIDSVTFLTKNSDAGARGEKRTPYGKLTHKAI</sequence>
<feature type="domain" description="Glyoxalase-like" evidence="1">
    <location>
        <begin position="8"/>
        <end position="190"/>
    </location>
</feature>